<name>W0V0D4_9BURK</name>
<dbReference type="GO" id="GO:0005576">
    <property type="term" value="C:extracellular region"/>
    <property type="evidence" value="ECO:0007669"/>
    <property type="project" value="InterPro"/>
</dbReference>
<dbReference type="PATRIC" id="fig|1349767.4.peg.2384"/>
<dbReference type="Pfam" id="PF03496">
    <property type="entry name" value="ADPrib_exo_Tox"/>
    <property type="match status" value="1"/>
</dbReference>
<dbReference type="Proteomes" id="UP000027604">
    <property type="component" value="Chromosome I"/>
</dbReference>
<proteinExistence type="predicted"/>
<organism evidence="2 3">
    <name type="scientific">Janthinobacterium agaricidamnosum NBRC 102515 = DSM 9628</name>
    <dbReference type="NCBI Taxonomy" id="1349767"/>
    <lineage>
        <taxon>Bacteria</taxon>
        <taxon>Pseudomonadati</taxon>
        <taxon>Pseudomonadota</taxon>
        <taxon>Betaproteobacteria</taxon>
        <taxon>Burkholderiales</taxon>
        <taxon>Oxalobacteraceae</taxon>
        <taxon>Janthinobacterium</taxon>
    </lineage>
</organism>
<dbReference type="InterPro" id="IPR003540">
    <property type="entry name" value="ADP-ribosyltransferase"/>
</dbReference>
<dbReference type="EMBL" id="HG322949">
    <property type="protein sequence ID" value="CDG81331.1"/>
    <property type="molecule type" value="Genomic_DNA"/>
</dbReference>
<feature type="domain" description="ADP ribosyltransferase" evidence="1">
    <location>
        <begin position="326"/>
        <end position="479"/>
    </location>
</feature>
<keyword evidence="3" id="KW-1185">Reference proteome</keyword>
<dbReference type="SUPFAM" id="SSF56399">
    <property type="entry name" value="ADP-ribosylation"/>
    <property type="match status" value="1"/>
</dbReference>
<dbReference type="HOGENOM" id="CLU_555255_0_0_4"/>
<dbReference type="AlphaFoldDB" id="W0V0D4"/>
<protein>
    <recommendedName>
        <fullName evidence="1">ADP ribosyltransferase domain-containing protein</fullName>
    </recommendedName>
</protein>
<accession>W0V0D4</accession>
<evidence type="ECO:0000259" key="1">
    <source>
        <dbReference type="Pfam" id="PF03496"/>
    </source>
</evidence>
<dbReference type="PROSITE" id="PS51996">
    <property type="entry name" value="TR_MART"/>
    <property type="match status" value="1"/>
</dbReference>
<reference evidence="2 3" key="1">
    <citation type="journal article" date="2015" name="Genome Announc.">
        <title>Genome Sequence of Mushroom Soft-Rot Pathogen Janthinobacterium agaricidamnosum.</title>
        <authorList>
            <person name="Graupner K."/>
            <person name="Lackner G."/>
            <person name="Hertweck C."/>
        </authorList>
    </citation>
    <scope>NUCLEOTIDE SEQUENCE [LARGE SCALE GENOMIC DNA]</scope>
    <source>
        <strain evidence="3">NBRC 102515 / DSM 9628</strain>
    </source>
</reference>
<dbReference type="Gene3D" id="3.90.176.10">
    <property type="entry name" value="Toxin ADP-ribosyltransferase, Chain A, domain 1"/>
    <property type="match status" value="1"/>
</dbReference>
<evidence type="ECO:0000313" key="3">
    <source>
        <dbReference type="Proteomes" id="UP000027604"/>
    </source>
</evidence>
<evidence type="ECO:0000313" key="2">
    <source>
        <dbReference type="EMBL" id="CDG81331.1"/>
    </source>
</evidence>
<sequence length="491" mass="53857">MGADAAPESAVFQHKGKARFASKFVSNPNIAGSLNDVLKGSNPEVKKAVSQNILSGFAADVLLKNWDVVGLEFDNILVTKDKKAIRIDNGSAFLSRAMGERKSPASLSELDEIQGLFKPSVNASYAKIAAHAGCASIQDIPNFPQQVKSIVDLRNSGGTDSWRPLVTAWTPGMARRDQDAIINMLDVRTEKLKQLVASPSTQSTGISAKDMKKASGDLDDGIKLKTVIDEYLGPKPKKEDMQKIMQVYNGMVQKIIQHPEVANSDVFKLIWNNPNLLKEGDFEEINPHDTNPHDINSLFKVTDNLKESSDGEFDNCNKGEMVSTLLYTTGLSNKINTALSKNDVPTLNKLSPILNGVSSMIGKGPGYSGKTYRVKEHDGAVLQGFYNAYKNNTAINVPCFLSTTKDKGLARRWEKNKPNESDFTGNTCFHITVPAQVHANGNKARDITKLGEEEEEQEVLFNHHTNFVVTDFKNIGDNKIGNKYLISLTAV</sequence>
<gene>
    <name evidence="2" type="ORF">GJA_672</name>
</gene>
<dbReference type="KEGG" id="jag:GJA_672"/>